<sequence>MNGHINSKSQDEQRLVVNIVDDNLEDGYRPITFRDVSNAVNHLAGELLRQAQQNVSQKDCFPTVAYIGPSDVRYIIMMLACIKAHHKALFISPRNSLEAQISLFKATECTQIMYDASMQSTIELWLQSYPIPATAVPDWSVWIQSAAPHVPYNTPFEEARWHPMVVAHTSGSTGIPKPIIVRQGSLAIVDGLREDSSLDGYPSIWSYWGANSSKIFSPMPSFHMAGVACMVIFGIYHGVPIVLGVPNRPLSADLVAECLAHSDADFAVLPPSIIEDMSVSDEHVRLLAKLKGTGFGGGNLAPLVGDKLVRRGVTLVNIISSTEIAPYLLHHQPDPTLWQWIVINAEEMGAEFRLIADDDVFEMFICRKQIGEPLRKILFYTFPDKTEWSTGDMYKKHPTKPNHWLYHGRTDNVIVFSTGEKLNPVTIEAAVVGHPAVKLALVVGQQRFQPALILEPYDHPKDEAAEEALISSVWSIVEEVNKVTVAHGRITRDMIAISDATIPFALSPKGTMQRMATVRLYKDFIDRLYAQTDEAIEIKDAIASLDISSPESLTQSIVDIVESMTGISEVESVSDIFSLGVDSMQVLTLSKILRSALDFAGIKTGKDAVAARAIYANPTIRGLASYLFSTAVIGQNDDDTSAREISDMVEIISEYSAGLPPPNMDQLLPMDEAQTVIVTGTTGSLGAYMLDRLIENPRVAKVIAFNRGQDGGHSRQPAYSAARGLSTDFSKVEFLGVDLSKPYFNLDQAKYHDILATADRIIHNAWPVNFNISVNSFKPYILGVRQLVEFSNKAAKKVPIIFISSIGTIQGWTKPEPIPEHRLDDLTLPKMGYGQSKFAASSILDAAVEQSGVPAAIIRVGQIAGARTKEGTWNPQEFIPSLIASSVHMGMLPASLGPQDVVDWTPVEDIAGLVLDVAGINQKIPLSNISGYFHGVNPSATSWAEIAKILKTYYGERIKALVPFDEWIHALEASAIDATAEDVEKNPGIKLIDTYRGMEEQGRAGLGHIYFDVNRTVAHSQTMRKLGLIDEALIRNWCDQWNY</sequence>
<keyword evidence="6" id="KW-1185">Reference proteome</keyword>
<dbReference type="InterPro" id="IPR036291">
    <property type="entry name" value="NAD(P)-bd_dom_sf"/>
</dbReference>
<dbReference type="Gene3D" id="3.40.50.720">
    <property type="entry name" value="NAD(P)-binding Rossmann-like Domain"/>
    <property type="match status" value="1"/>
</dbReference>
<accession>A0AAE1I7Q1</accession>
<dbReference type="Pfam" id="PF23562">
    <property type="entry name" value="AMP-binding_C_3"/>
    <property type="match status" value="1"/>
</dbReference>
<dbReference type="Proteomes" id="UP001273209">
    <property type="component" value="Unassembled WGS sequence"/>
</dbReference>
<reference evidence="5" key="1">
    <citation type="submission" date="2023-11" db="EMBL/GenBank/DDBJ databases">
        <title>The genome sequences of three competitors of mushroom-forming fungi.</title>
        <authorList>
            <person name="Beijen E."/>
            <person name="Ohm R.A."/>
        </authorList>
    </citation>
    <scope>NUCLEOTIDE SEQUENCE</scope>
    <source>
        <strain evidence="5">CBS 100526</strain>
    </source>
</reference>
<dbReference type="InterPro" id="IPR051414">
    <property type="entry name" value="Adenylate-forming_Reductase"/>
</dbReference>
<dbReference type="InterPro" id="IPR013120">
    <property type="entry name" value="FAR_NAD-bd"/>
</dbReference>
<dbReference type="Pfam" id="PF00550">
    <property type="entry name" value="PP-binding"/>
    <property type="match status" value="1"/>
</dbReference>
<dbReference type="Pfam" id="PF00501">
    <property type="entry name" value="AMP-binding"/>
    <property type="match status" value="1"/>
</dbReference>
<dbReference type="InterPro" id="IPR000873">
    <property type="entry name" value="AMP-dep_synth/lig_dom"/>
</dbReference>
<dbReference type="SUPFAM" id="SSF56801">
    <property type="entry name" value="Acetyl-CoA synthetase-like"/>
    <property type="match status" value="1"/>
</dbReference>
<protein>
    <recommendedName>
        <fullName evidence="4">Carrier domain-containing protein</fullName>
    </recommendedName>
</protein>
<feature type="domain" description="Carrier" evidence="4">
    <location>
        <begin position="548"/>
        <end position="631"/>
    </location>
</feature>
<evidence type="ECO:0000256" key="1">
    <source>
        <dbReference type="ARBA" id="ARBA00022450"/>
    </source>
</evidence>
<dbReference type="InterPro" id="IPR020845">
    <property type="entry name" value="AMP-binding_CS"/>
</dbReference>
<proteinExistence type="predicted"/>
<keyword evidence="3" id="KW-0521">NADP</keyword>
<evidence type="ECO:0000259" key="4">
    <source>
        <dbReference type="PROSITE" id="PS50075"/>
    </source>
</evidence>
<keyword evidence="2" id="KW-0597">Phosphoprotein</keyword>
<dbReference type="PANTHER" id="PTHR43439">
    <property type="entry name" value="PHENYLACETATE-COENZYME A LIGASE"/>
    <property type="match status" value="1"/>
</dbReference>
<dbReference type="InterPro" id="IPR036736">
    <property type="entry name" value="ACP-like_sf"/>
</dbReference>
<dbReference type="PROSITE" id="PS50075">
    <property type="entry name" value="CARRIER"/>
    <property type="match status" value="1"/>
</dbReference>
<name>A0AAE1I7Q1_9HYPO</name>
<dbReference type="Pfam" id="PF07993">
    <property type="entry name" value="NAD_binding_4"/>
    <property type="match status" value="1"/>
</dbReference>
<dbReference type="InterPro" id="IPR042099">
    <property type="entry name" value="ANL_N_sf"/>
</dbReference>
<evidence type="ECO:0000256" key="2">
    <source>
        <dbReference type="ARBA" id="ARBA00022553"/>
    </source>
</evidence>
<evidence type="ECO:0000313" key="6">
    <source>
        <dbReference type="Proteomes" id="UP001273209"/>
    </source>
</evidence>
<dbReference type="GeneID" id="87924907"/>
<organism evidence="5 6">
    <name type="scientific">Trichoderma aggressivum f. europaeum</name>
    <dbReference type="NCBI Taxonomy" id="173218"/>
    <lineage>
        <taxon>Eukaryota</taxon>
        <taxon>Fungi</taxon>
        <taxon>Dikarya</taxon>
        <taxon>Ascomycota</taxon>
        <taxon>Pezizomycotina</taxon>
        <taxon>Sordariomycetes</taxon>
        <taxon>Hypocreomycetidae</taxon>
        <taxon>Hypocreales</taxon>
        <taxon>Hypocreaceae</taxon>
        <taxon>Trichoderma</taxon>
    </lineage>
</organism>
<dbReference type="SUPFAM" id="SSF47336">
    <property type="entry name" value="ACP-like"/>
    <property type="match status" value="1"/>
</dbReference>
<dbReference type="Gene3D" id="3.40.50.12780">
    <property type="entry name" value="N-terminal domain of ligase-like"/>
    <property type="match status" value="1"/>
</dbReference>
<keyword evidence="1" id="KW-0596">Phosphopantetheine</keyword>
<gene>
    <name evidence="5" type="ORF">Triagg1_9985</name>
</gene>
<dbReference type="SUPFAM" id="SSF51735">
    <property type="entry name" value="NAD(P)-binding Rossmann-fold domains"/>
    <property type="match status" value="1"/>
</dbReference>
<dbReference type="Gene3D" id="1.10.1200.10">
    <property type="entry name" value="ACP-like"/>
    <property type="match status" value="1"/>
</dbReference>
<evidence type="ECO:0000256" key="3">
    <source>
        <dbReference type="ARBA" id="ARBA00022857"/>
    </source>
</evidence>
<dbReference type="RefSeq" id="XP_062751093.1">
    <property type="nucleotide sequence ID" value="XM_062905002.1"/>
</dbReference>
<evidence type="ECO:0000313" key="5">
    <source>
        <dbReference type="EMBL" id="KAK4062499.1"/>
    </source>
</evidence>
<dbReference type="AlphaFoldDB" id="A0AAE1I7Q1"/>
<dbReference type="PROSITE" id="PS00455">
    <property type="entry name" value="AMP_BINDING"/>
    <property type="match status" value="1"/>
</dbReference>
<comment type="caution">
    <text evidence="5">The sequence shown here is derived from an EMBL/GenBank/DDBJ whole genome shotgun (WGS) entry which is preliminary data.</text>
</comment>
<dbReference type="EMBL" id="JAWRVG010000062">
    <property type="protein sequence ID" value="KAK4062499.1"/>
    <property type="molecule type" value="Genomic_DNA"/>
</dbReference>
<dbReference type="PROSITE" id="PS00012">
    <property type="entry name" value="PHOSPHOPANTETHEINE"/>
    <property type="match status" value="1"/>
</dbReference>
<dbReference type="PANTHER" id="PTHR43439:SF2">
    <property type="entry name" value="ENZYME, PUTATIVE (JCVI)-RELATED"/>
    <property type="match status" value="1"/>
</dbReference>
<dbReference type="InterPro" id="IPR006162">
    <property type="entry name" value="Ppantetheine_attach_site"/>
</dbReference>
<dbReference type="InterPro" id="IPR009081">
    <property type="entry name" value="PP-bd_ACP"/>
</dbReference>